<dbReference type="SUPFAM" id="SSF103473">
    <property type="entry name" value="MFS general substrate transporter"/>
    <property type="match status" value="1"/>
</dbReference>
<dbReference type="EMBL" id="AOIL01000062">
    <property type="protein sequence ID" value="ELY86245.1"/>
    <property type="molecule type" value="Genomic_DNA"/>
</dbReference>
<comment type="caution">
    <text evidence="8">The sequence shown here is derived from an EMBL/GenBank/DDBJ whole genome shotgun (WGS) entry which is preliminary data.</text>
</comment>
<feature type="transmembrane region" description="Helical" evidence="7">
    <location>
        <begin position="88"/>
        <end position="109"/>
    </location>
</feature>
<sequence>MSQQQDVADATKADTSSLWNNWDFLRLLFGRFVTNAGDSLYTIAGTWLVYDLTGSSFYTGLASALLLLPPALQFVSGPLVDRWPLIRTLVWTQLIQAVLILLIPVAAYFGHLSVELILITIPLLSLLNQFVYPAQNAALPRIVAKSQLTRANSAFSFANQGTNMVFDALGGVLIAVVGAVSLFVLDSITFVVAVLSFVGVRVPERPDTGDQEAEIDASGYLSDLRDGIQWLRGTVFSEMMLTTAVTNFGTGIMLAVLPGFAAVRGGSILYGALLGAIGAGGLIGALIASRLTHIRYGAIRIVGLGVGFFLWVGAVYSPWPALTVALFAITGIPIGVTNVMGQTLIQTVPPEDLLGRVTSVDASVSTLTVPIGSFLGGIMGSLVGVVTTMAVAALSFAFVSLYFSIRPRLRSLPSMDDIDRGEFCIRDRSSSASGNTY</sequence>
<comment type="subcellular location">
    <subcellularLocation>
        <location evidence="1">Cell membrane</location>
        <topology evidence="1">Multi-pass membrane protein</topology>
    </subcellularLocation>
</comment>
<dbReference type="PATRIC" id="fig|1230458.4.peg.3734"/>
<proteinExistence type="predicted"/>
<feature type="transmembrane region" description="Helical" evidence="7">
    <location>
        <begin position="239"/>
        <end position="262"/>
    </location>
</feature>
<gene>
    <name evidence="8" type="ORF">C484_18552</name>
</gene>
<feature type="transmembrane region" description="Helical" evidence="7">
    <location>
        <begin position="297"/>
        <end position="316"/>
    </location>
</feature>
<dbReference type="GO" id="GO:0005886">
    <property type="term" value="C:plasma membrane"/>
    <property type="evidence" value="ECO:0007669"/>
    <property type="project" value="UniProtKB-SubCell"/>
</dbReference>
<reference evidence="8 9" key="1">
    <citation type="journal article" date="2014" name="PLoS Genet.">
        <title>Phylogenetically driven sequencing of extremely halophilic archaea reveals strategies for static and dynamic osmo-response.</title>
        <authorList>
            <person name="Becker E.A."/>
            <person name="Seitzer P.M."/>
            <person name="Tritt A."/>
            <person name="Larsen D."/>
            <person name="Krusor M."/>
            <person name="Yao A.I."/>
            <person name="Wu D."/>
            <person name="Madern D."/>
            <person name="Eisen J.A."/>
            <person name="Darling A.E."/>
            <person name="Facciotti M.T."/>
        </authorList>
    </citation>
    <scope>NUCLEOTIDE SEQUENCE [LARGE SCALE GENOMIC DNA]</scope>
    <source>
        <strain evidence="8 9">DSM 12281</strain>
    </source>
</reference>
<evidence type="ECO:0000256" key="6">
    <source>
        <dbReference type="ARBA" id="ARBA00023136"/>
    </source>
</evidence>
<feature type="transmembrane region" description="Helical" evidence="7">
    <location>
        <begin position="353"/>
        <end position="376"/>
    </location>
</feature>
<name>L9ZIC4_9EURY</name>
<evidence type="ECO:0000313" key="8">
    <source>
        <dbReference type="EMBL" id="ELY86245.1"/>
    </source>
</evidence>
<dbReference type="STRING" id="1230458.C484_18552"/>
<keyword evidence="3" id="KW-1003">Cell membrane</keyword>
<feature type="transmembrane region" description="Helical" evidence="7">
    <location>
        <begin position="268"/>
        <end position="288"/>
    </location>
</feature>
<protein>
    <submittedName>
        <fullName evidence="8">Macrolide-efflux protein</fullName>
    </submittedName>
</protein>
<dbReference type="RefSeq" id="WP_006827320.1">
    <property type="nucleotide sequence ID" value="NZ_AOIL01000062.1"/>
</dbReference>
<feature type="transmembrane region" description="Helical" evidence="7">
    <location>
        <begin position="322"/>
        <end position="341"/>
    </location>
</feature>
<organism evidence="8 9">
    <name type="scientific">Natrialba taiwanensis DSM 12281</name>
    <dbReference type="NCBI Taxonomy" id="1230458"/>
    <lineage>
        <taxon>Archaea</taxon>
        <taxon>Methanobacteriati</taxon>
        <taxon>Methanobacteriota</taxon>
        <taxon>Stenosarchaea group</taxon>
        <taxon>Halobacteria</taxon>
        <taxon>Halobacteriales</taxon>
        <taxon>Natrialbaceae</taxon>
        <taxon>Natrialba</taxon>
    </lineage>
</organism>
<dbReference type="PANTHER" id="PTHR23513:SF6">
    <property type="entry name" value="MAJOR FACILITATOR SUPERFAMILY ASSOCIATED DOMAIN-CONTAINING PROTEIN"/>
    <property type="match status" value="1"/>
</dbReference>
<feature type="transmembrane region" description="Helical" evidence="7">
    <location>
        <begin position="172"/>
        <end position="198"/>
    </location>
</feature>
<keyword evidence="4 7" id="KW-0812">Transmembrane</keyword>
<dbReference type="Gene3D" id="1.20.1250.20">
    <property type="entry name" value="MFS general substrate transporter like domains"/>
    <property type="match status" value="1"/>
</dbReference>
<evidence type="ECO:0000256" key="1">
    <source>
        <dbReference type="ARBA" id="ARBA00004651"/>
    </source>
</evidence>
<evidence type="ECO:0000256" key="3">
    <source>
        <dbReference type="ARBA" id="ARBA00022475"/>
    </source>
</evidence>
<feature type="transmembrane region" description="Helical" evidence="7">
    <location>
        <begin position="382"/>
        <end position="405"/>
    </location>
</feature>
<evidence type="ECO:0000313" key="9">
    <source>
        <dbReference type="Proteomes" id="UP000011648"/>
    </source>
</evidence>
<dbReference type="InterPro" id="IPR010290">
    <property type="entry name" value="TM_effector"/>
</dbReference>
<keyword evidence="6 7" id="KW-0472">Membrane</keyword>
<dbReference type="AlphaFoldDB" id="L9ZIC4"/>
<dbReference type="PRINTS" id="PR01988">
    <property type="entry name" value="EXPORTERBACE"/>
</dbReference>
<dbReference type="PANTHER" id="PTHR23513">
    <property type="entry name" value="INTEGRAL MEMBRANE EFFLUX PROTEIN-RELATED"/>
    <property type="match status" value="1"/>
</dbReference>
<dbReference type="InterPro" id="IPR036259">
    <property type="entry name" value="MFS_trans_sf"/>
</dbReference>
<evidence type="ECO:0000256" key="4">
    <source>
        <dbReference type="ARBA" id="ARBA00022692"/>
    </source>
</evidence>
<keyword evidence="5 7" id="KW-1133">Transmembrane helix</keyword>
<evidence type="ECO:0000256" key="5">
    <source>
        <dbReference type="ARBA" id="ARBA00022989"/>
    </source>
</evidence>
<keyword evidence="2" id="KW-0813">Transport</keyword>
<evidence type="ECO:0000256" key="7">
    <source>
        <dbReference type="SAM" id="Phobius"/>
    </source>
</evidence>
<dbReference type="CDD" id="cd06173">
    <property type="entry name" value="MFS_MefA_like"/>
    <property type="match status" value="1"/>
</dbReference>
<evidence type="ECO:0000256" key="2">
    <source>
        <dbReference type="ARBA" id="ARBA00022448"/>
    </source>
</evidence>
<accession>L9ZIC4</accession>
<keyword evidence="9" id="KW-1185">Reference proteome</keyword>
<dbReference type="Proteomes" id="UP000011648">
    <property type="component" value="Unassembled WGS sequence"/>
</dbReference>
<dbReference type="Pfam" id="PF05977">
    <property type="entry name" value="MFS_3"/>
    <property type="match status" value="1"/>
</dbReference>
<dbReference type="InterPro" id="IPR022324">
    <property type="entry name" value="Bacilysin_exporter_BacE_put"/>
</dbReference>